<evidence type="ECO:0000256" key="6">
    <source>
        <dbReference type="ARBA" id="ARBA00022857"/>
    </source>
</evidence>
<evidence type="ECO:0000256" key="7">
    <source>
        <dbReference type="ARBA" id="ARBA00023027"/>
    </source>
</evidence>
<evidence type="ECO:0000256" key="3">
    <source>
        <dbReference type="ARBA" id="ARBA00022741"/>
    </source>
</evidence>
<evidence type="ECO:0000256" key="9">
    <source>
        <dbReference type="HAMAP-Rule" id="MF_00361"/>
    </source>
</evidence>
<dbReference type="Pfam" id="PF20143">
    <property type="entry name" value="NAD_kinase_C"/>
    <property type="match status" value="1"/>
</dbReference>
<feature type="compositionally biased region" description="Low complexity" evidence="10">
    <location>
        <begin position="308"/>
        <end position="317"/>
    </location>
</feature>
<dbReference type="RefSeq" id="WP_074590430.1">
    <property type="nucleotide sequence ID" value="NZ_FNEI01000014.1"/>
</dbReference>
<feature type="binding site" evidence="9">
    <location>
        <position position="180"/>
    </location>
    <ligand>
        <name>NAD(+)</name>
        <dbReference type="ChEBI" id="CHEBI:57540"/>
    </ligand>
</feature>
<dbReference type="Pfam" id="PF01513">
    <property type="entry name" value="NAD_kinase"/>
    <property type="match status" value="1"/>
</dbReference>
<feature type="binding site" evidence="9">
    <location>
        <begin position="76"/>
        <end position="77"/>
    </location>
    <ligand>
        <name>NAD(+)</name>
        <dbReference type="ChEBI" id="CHEBI:57540"/>
    </ligand>
</feature>
<evidence type="ECO:0000313" key="12">
    <source>
        <dbReference type="Proteomes" id="UP000182130"/>
    </source>
</evidence>
<feature type="compositionally biased region" description="Pro residues" evidence="10">
    <location>
        <begin position="318"/>
        <end position="332"/>
    </location>
</feature>
<feature type="compositionally biased region" description="Basic and acidic residues" evidence="10">
    <location>
        <begin position="337"/>
        <end position="346"/>
    </location>
</feature>
<dbReference type="GO" id="GO:0006741">
    <property type="term" value="P:NADP+ biosynthetic process"/>
    <property type="evidence" value="ECO:0007669"/>
    <property type="project" value="UniProtKB-UniRule"/>
</dbReference>
<keyword evidence="3 9" id="KW-0547">Nucleotide-binding</keyword>
<dbReference type="Proteomes" id="UP000182130">
    <property type="component" value="Unassembled WGS sequence"/>
</dbReference>
<evidence type="ECO:0000256" key="10">
    <source>
        <dbReference type="SAM" id="MobiDB-lite"/>
    </source>
</evidence>
<dbReference type="Gene3D" id="2.60.200.30">
    <property type="entry name" value="Probable inorganic polyphosphate/atp-NAD kinase, domain 2"/>
    <property type="match status" value="1"/>
</dbReference>
<dbReference type="EC" id="2.7.1.23" evidence="9"/>
<comment type="cofactor">
    <cofactor evidence="9">
        <name>a divalent metal cation</name>
        <dbReference type="ChEBI" id="CHEBI:60240"/>
    </cofactor>
</comment>
<feature type="binding site" evidence="9">
    <location>
        <position position="161"/>
    </location>
    <ligand>
        <name>NAD(+)</name>
        <dbReference type="ChEBI" id="CHEBI:57540"/>
    </ligand>
</feature>
<dbReference type="EMBL" id="FNEI01000014">
    <property type="protein sequence ID" value="SDJ64665.1"/>
    <property type="molecule type" value="Genomic_DNA"/>
</dbReference>
<comment type="subcellular location">
    <subcellularLocation>
        <location evidence="9">Cytoplasm</location>
    </subcellularLocation>
</comment>
<dbReference type="GO" id="GO:0005737">
    <property type="term" value="C:cytoplasm"/>
    <property type="evidence" value="ECO:0007669"/>
    <property type="project" value="UniProtKB-SubCell"/>
</dbReference>
<comment type="caution">
    <text evidence="9">Lacks conserved residue(s) required for the propagation of feature annotation.</text>
</comment>
<keyword evidence="2 9" id="KW-0808">Transferase</keyword>
<accession>A0A1G8VH72</accession>
<dbReference type="PANTHER" id="PTHR20275:SF0">
    <property type="entry name" value="NAD KINASE"/>
    <property type="match status" value="1"/>
</dbReference>
<feature type="binding site" evidence="9">
    <location>
        <position position="81"/>
    </location>
    <ligand>
        <name>NAD(+)</name>
        <dbReference type="ChEBI" id="CHEBI:57540"/>
    </ligand>
</feature>
<dbReference type="GO" id="GO:0046872">
    <property type="term" value="F:metal ion binding"/>
    <property type="evidence" value="ECO:0007669"/>
    <property type="project" value="UniProtKB-UniRule"/>
</dbReference>
<dbReference type="PANTHER" id="PTHR20275">
    <property type="entry name" value="NAD KINASE"/>
    <property type="match status" value="1"/>
</dbReference>
<dbReference type="GO" id="GO:0019674">
    <property type="term" value="P:NAD+ metabolic process"/>
    <property type="evidence" value="ECO:0007669"/>
    <property type="project" value="InterPro"/>
</dbReference>
<dbReference type="InterPro" id="IPR017438">
    <property type="entry name" value="ATP-NAD_kinase_N"/>
</dbReference>
<dbReference type="GO" id="GO:0005524">
    <property type="term" value="F:ATP binding"/>
    <property type="evidence" value="ECO:0007669"/>
    <property type="project" value="UniProtKB-KW"/>
</dbReference>
<keyword evidence="4 9" id="KW-0418">Kinase</keyword>
<keyword evidence="5 9" id="KW-0067">ATP-binding</keyword>
<keyword evidence="1 9" id="KW-0963">Cytoplasm</keyword>
<dbReference type="NCBIfam" id="NF002892">
    <property type="entry name" value="PRK03372.1"/>
    <property type="match status" value="1"/>
</dbReference>
<comment type="function">
    <text evidence="9">Involved in the regulation of the intracellular balance of NAD and NADP, and is a key enzyme in the biosynthesis of NADP. Catalyzes specifically the phosphorylation on 2'-hydroxyl of the adenosine moiety of NAD to yield NADP.</text>
</comment>
<dbReference type="GO" id="GO:0051287">
    <property type="term" value="F:NAD binding"/>
    <property type="evidence" value="ECO:0007669"/>
    <property type="project" value="UniProtKB-ARBA"/>
</dbReference>
<evidence type="ECO:0000256" key="5">
    <source>
        <dbReference type="ARBA" id="ARBA00022840"/>
    </source>
</evidence>
<dbReference type="STRING" id="1045773.SAMN05216555_1146"/>
<keyword evidence="12" id="KW-1185">Reference proteome</keyword>
<dbReference type="GO" id="GO:0003951">
    <property type="term" value="F:NAD+ kinase activity"/>
    <property type="evidence" value="ECO:0007669"/>
    <property type="project" value="UniProtKB-UniRule"/>
</dbReference>
<evidence type="ECO:0000256" key="1">
    <source>
        <dbReference type="ARBA" id="ARBA00022490"/>
    </source>
</evidence>
<feature type="active site" description="Proton acceptor" evidence="9">
    <location>
        <position position="76"/>
    </location>
</feature>
<feature type="binding site" evidence="9">
    <location>
        <begin position="150"/>
        <end position="151"/>
    </location>
    <ligand>
        <name>NAD(+)</name>
        <dbReference type="ChEBI" id="CHEBI:57540"/>
    </ligand>
</feature>
<gene>
    <name evidence="9" type="primary">nadK</name>
    <name evidence="11" type="ORF">SAMN05216555_1146</name>
</gene>
<comment type="similarity">
    <text evidence="9">Belongs to the NAD kinase family.</text>
</comment>
<evidence type="ECO:0000256" key="4">
    <source>
        <dbReference type="ARBA" id="ARBA00022777"/>
    </source>
</evidence>
<dbReference type="HAMAP" id="MF_00361">
    <property type="entry name" value="NAD_kinase"/>
    <property type="match status" value="1"/>
</dbReference>
<dbReference type="Gene3D" id="3.40.50.10330">
    <property type="entry name" value="Probable inorganic polyphosphate/atp-NAD kinase, domain 1"/>
    <property type="match status" value="1"/>
</dbReference>
<reference evidence="12" key="1">
    <citation type="submission" date="2016-10" db="EMBL/GenBank/DDBJ databases">
        <authorList>
            <person name="Varghese N."/>
            <person name="Submissions S."/>
        </authorList>
    </citation>
    <scope>NUCLEOTIDE SEQUENCE [LARGE SCALE GENOMIC DNA]</scope>
    <source>
        <strain evidence="12">CGMCC 1.10783</strain>
    </source>
</reference>
<feature type="region of interest" description="Disordered" evidence="10">
    <location>
        <begin position="301"/>
        <end position="346"/>
    </location>
</feature>
<evidence type="ECO:0000256" key="2">
    <source>
        <dbReference type="ARBA" id="ARBA00022679"/>
    </source>
</evidence>
<comment type="catalytic activity">
    <reaction evidence="8 9">
        <text>NAD(+) + ATP = ADP + NADP(+) + H(+)</text>
        <dbReference type="Rhea" id="RHEA:18629"/>
        <dbReference type="ChEBI" id="CHEBI:15378"/>
        <dbReference type="ChEBI" id="CHEBI:30616"/>
        <dbReference type="ChEBI" id="CHEBI:57540"/>
        <dbReference type="ChEBI" id="CHEBI:58349"/>
        <dbReference type="ChEBI" id="CHEBI:456216"/>
        <dbReference type="EC" id="2.7.1.23"/>
    </reaction>
</comment>
<dbReference type="InterPro" id="IPR016064">
    <property type="entry name" value="NAD/diacylglycerol_kinase_sf"/>
</dbReference>
<dbReference type="SUPFAM" id="SSF111331">
    <property type="entry name" value="NAD kinase/diacylglycerol kinase-like"/>
    <property type="match status" value="1"/>
</dbReference>
<protein>
    <recommendedName>
        <fullName evidence="9">NAD kinase</fullName>
        <ecNumber evidence="9">2.7.1.23</ecNumber>
    </recommendedName>
    <alternativeName>
        <fullName evidence="9">ATP-dependent NAD kinase</fullName>
    </alternativeName>
</protein>
<keyword evidence="7 9" id="KW-0520">NAD</keyword>
<feature type="binding site" evidence="9">
    <location>
        <begin position="191"/>
        <end position="196"/>
    </location>
    <ligand>
        <name>NAD(+)</name>
        <dbReference type="ChEBI" id="CHEBI:57540"/>
    </ligand>
</feature>
<dbReference type="InterPro" id="IPR002504">
    <property type="entry name" value="NADK"/>
</dbReference>
<name>A0A1G8VH72_9MICC</name>
<dbReference type="InterPro" id="IPR017437">
    <property type="entry name" value="ATP-NAD_kinase_PpnK-typ_C"/>
</dbReference>
<dbReference type="FunFam" id="2.60.200.30:FF:000007">
    <property type="entry name" value="NAD kinase"/>
    <property type="match status" value="1"/>
</dbReference>
<evidence type="ECO:0000313" key="11">
    <source>
        <dbReference type="EMBL" id="SDJ64665.1"/>
    </source>
</evidence>
<sequence>MSRRVLVLAHTGREESLRAAWDACDALHSSGLVPVMQKSELADVERFFGHVDKPIEILHEDVRLEDVELVMVLGGDGTILRAAELVREVDLPMLGVNLGHVGFLAESERADLTQTVEWIASREYTVEERMTIDVQVWVRGQKIWHTWALNEAAIEKADRERMVEVVTEVDERPLTSFGCDGVVLATPTGSTAYAFSSGGPVVWPEVEALVIVPISAHALFTKPLVVSPRSKLAVEILNRTDAKGVLWCDGRRSVDLPPGARVEVTRSTRPVRLARTHQTPFSARLVRKFELPIHGWRGPVPRSSEIHTGPVPVVRTPTPTPLPGPFDPPGPSVPGHENSEEATKES</sequence>
<dbReference type="OrthoDB" id="9774737at2"/>
<dbReference type="AlphaFoldDB" id="A0A1G8VH72"/>
<keyword evidence="6 9" id="KW-0521">NADP</keyword>
<proteinExistence type="inferred from homology"/>
<dbReference type="SMR" id="A0A1G8VH72"/>
<organism evidence="11 12">
    <name type="scientific">Arthrobacter cupressi</name>
    <dbReference type="NCBI Taxonomy" id="1045773"/>
    <lineage>
        <taxon>Bacteria</taxon>
        <taxon>Bacillati</taxon>
        <taxon>Actinomycetota</taxon>
        <taxon>Actinomycetes</taxon>
        <taxon>Micrococcales</taxon>
        <taxon>Micrococcaceae</taxon>
        <taxon>Arthrobacter</taxon>
    </lineage>
</organism>
<evidence type="ECO:0000256" key="8">
    <source>
        <dbReference type="ARBA" id="ARBA00047925"/>
    </source>
</evidence>